<dbReference type="PATRIC" id="fig|1365253.3.peg.912"/>
<reference evidence="1 2" key="1">
    <citation type="submission" date="2013-07" db="EMBL/GenBank/DDBJ databases">
        <title>Comparative Genomic and Metabolomic Analysis of Twelve Strains of Pseudoalteromonas luteoviolacea.</title>
        <authorList>
            <person name="Vynne N.G."/>
            <person name="Mansson M."/>
            <person name="Gram L."/>
        </authorList>
    </citation>
    <scope>NUCLEOTIDE SEQUENCE [LARGE SCALE GENOMIC DNA]</scope>
    <source>
        <strain evidence="1 2">NCIMB 1942</strain>
    </source>
</reference>
<dbReference type="AlphaFoldDB" id="A0A167GG59"/>
<dbReference type="RefSeq" id="WP_063375871.1">
    <property type="nucleotide sequence ID" value="NZ_AUXT01000054.1"/>
</dbReference>
<protein>
    <submittedName>
        <fullName evidence="1">Uncharacterized protein</fullName>
    </submittedName>
</protein>
<accession>A0A167GG59</accession>
<evidence type="ECO:0000313" key="2">
    <source>
        <dbReference type="Proteomes" id="UP000076587"/>
    </source>
</evidence>
<dbReference type="EMBL" id="AUXT01000054">
    <property type="protein sequence ID" value="KZN55255.1"/>
    <property type="molecule type" value="Genomic_DNA"/>
</dbReference>
<name>A0A167GG59_9GAMM</name>
<evidence type="ECO:0000313" key="1">
    <source>
        <dbReference type="EMBL" id="KZN55255.1"/>
    </source>
</evidence>
<dbReference type="Proteomes" id="UP000076587">
    <property type="component" value="Unassembled WGS sequence"/>
</dbReference>
<sequence length="100" mass="11502">MLKLDEYYSVLLGYNEVFFNKVLPSDELQELSQSASEDFKEDADRFNVLIENLSTDKTKEEAESALSELIALASGMEGLLRNVTDDARDLLRQKYRMEED</sequence>
<organism evidence="1 2">
    <name type="scientific">Pseudoalteromonas luteoviolacea NCIMB 1942</name>
    <dbReference type="NCBI Taxonomy" id="1365253"/>
    <lineage>
        <taxon>Bacteria</taxon>
        <taxon>Pseudomonadati</taxon>
        <taxon>Pseudomonadota</taxon>
        <taxon>Gammaproteobacteria</taxon>
        <taxon>Alteromonadales</taxon>
        <taxon>Pseudoalteromonadaceae</taxon>
        <taxon>Pseudoalteromonas</taxon>
    </lineage>
</organism>
<gene>
    <name evidence="1" type="ORF">N482_24350</name>
</gene>
<comment type="caution">
    <text evidence="1">The sequence shown here is derived from an EMBL/GenBank/DDBJ whole genome shotgun (WGS) entry which is preliminary data.</text>
</comment>
<proteinExistence type="predicted"/>